<dbReference type="SUPFAM" id="SSF52833">
    <property type="entry name" value="Thioredoxin-like"/>
    <property type="match status" value="1"/>
</dbReference>
<comment type="caution">
    <text evidence="3">The sequence shown here is derived from an EMBL/GenBank/DDBJ whole genome shotgun (WGS) entry which is preliminary data.</text>
</comment>
<dbReference type="Gene3D" id="3.40.30.10">
    <property type="entry name" value="Glutaredoxin"/>
    <property type="match status" value="1"/>
</dbReference>
<organism evidence="3 4">
    <name type="scientific">Elysia marginata</name>
    <dbReference type="NCBI Taxonomy" id="1093978"/>
    <lineage>
        <taxon>Eukaryota</taxon>
        <taxon>Metazoa</taxon>
        <taxon>Spiralia</taxon>
        <taxon>Lophotrochozoa</taxon>
        <taxon>Mollusca</taxon>
        <taxon>Gastropoda</taxon>
        <taxon>Heterobranchia</taxon>
        <taxon>Euthyneura</taxon>
        <taxon>Panpulmonata</taxon>
        <taxon>Sacoglossa</taxon>
        <taxon>Placobranchoidea</taxon>
        <taxon>Plakobranchidae</taxon>
        <taxon>Elysia</taxon>
    </lineage>
</organism>
<proteinExistence type="predicted"/>
<evidence type="ECO:0000313" key="3">
    <source>
        <dbReference type="EMBL" id="GFR63605.1"/>
    </source>
</evidence>
<gene>
    <name evidence="3" type="ORF">ElyMa_003609200</name>
</gene>
<dbReference type="InterPro" id="IPR012336">
    <property type="entry name" value="Thioredoxin-like_fold"/>
</dbReference>
<name>A0AAV4ET96_9GAST</name>
<dbReference type="EMBL" id="BMAT01007413">
    <property type="protein sequence ID" value="GFR63605.1"/>
    <property type="molecule type" value="Genomic_DNA"/>
</dbReference>
<dbReference type="Pfam" id="PF13462">
    <property type="entry name" value="Thioredoxin_4"/>
    <property type="match status" value="1"/>
</dbReference>
<evidence type="ECO:0000313" key="4">
    <source>
        <dbReference type="Proteomes" id="UP000762676"/>
    </source>
</evidence>
<dbReference type="InterPro" id="IPR036249">
    <property type="entry name" value="Thioredoxin-like_sf"/>
</dbReference>
<dbReference type="PANTHER" id="PTHR33875:SF2">
    <property type="entry name" value="ACR183CP"/>
    <property type="match status" value="1"/>
</dbReference>
<evidence type="ECO:0000259" key="2">
    <source>
        <dbReference type="Pfam" id="PF13462"/>
    </source>
</evidence>
<feature type="domain" description="Thioredoxin-like fold" evidence="2">
    <location>
        <begin position="38"/>
        <end position="193"/>
    </location>
</feature>
<dbReference type="Proteomes" id="UP000762676">
    <property type="component" value="Unassembled WGS sequence"/>
</dbReference>
<dbReference type="AlphaFoldDB" id="A0AAV4ET96"/>
<accession>A0AAV4ET96</accession>
<evidence type="ECO:0000256" key="1">
    <source>
        <dbReference type="SAM" id="SignalP"/>
    </source>
</evidence>
<sequence>MIQHLLVAAILMLTWETTDGQIYVPSRRVGFVFDQIENKADIEIAAYLDPTCPDSAAVYPTLLEIAQHYSSDQLELRMHLHNLPYHRNSHVIAKAAHVLENFVPYNNTAFQWMSVVFNNLRSLHSGATAGKTDSQVIDRLADFANDLTGIDNISFRHMMSHYFFEGPARLDFKYGCTRGVHSTPMFTVNDVFLGPEAGAWGVRDWKVYINSKL</sequence>
<feature type="chain" id="PRO_5043427786" evidence="1">
    <location>
        <begin position="21"/>
        <end position="213"/>
    </location>
</feature>
<protein>
    <submittedName>
        <fullName evidence="3">Eppin</fullName>
    </submittedName>
</protein>
<dbReference type="PANTHER" id="PTHR33875">
    <property type="entry name" value="OS09G0542200 PROTEIN"/>
    <property type="match status" value="1"/>
</dbReference>
<feature type="signal peptide" evidence="1">
    <location>
        <begin position="1"/>
        <end position="20"/>
    </location>
</feature>
<keyword evidence="1" id="KW-0732">Signal</keyword>
<keyword evidence="4" id="KW-1185">Reference proteome</keyword>
<reference evidence="3 4" key="1">
    <citation type="journal article" date="2021" name="Elife">
        <title>Chloroplast acquisition without the gene transfer in kleptoplastic sea slugs, Plakobranchus ocellatus.</title>
        <authorList>
            <person name="Maeda T."/>
            <person name="Takahashi S."/>
            <person name="Yoshida T."/>
            <person name="Shimamura S."/>
            <person name="Takaki Y."/>
            <person name="Nagai Y."/>
            <person name="Toyoda A."/>
            <person name="Suzuki Y."/>
            <person name="Arimoto A."/>
            <person name="Ishii H."/>
            <person name="Satoh N."/>
            <person name="Nishiyama T."/>
            <person name="Hasebe M."/>
            <person name="Maruyama T."/>
            <person name="Minagawa J."/>
            <person name="Obokata J."/>
            <person name="Shigenobu S."/>
        </authorList>
    </citation>
    <scope>NUCLEOTIDE SEQUENCE [LARGE SCALE GENOMIC DNA]</scope>
</reference>